<comment type="caution">
    <text evidence="2">The sequence shown here is derived from an EMBL/GenBank/DDBJ whole genome shotgun (WGS) entry which is preliminary data.</text>
</comment>
<reference evidence="2 3" key="1">
    <citation type="submission" date="2021-01" db="EMBL/GenBank/DDBJ databases">
        <title>Cercospora kikuchii MAFF 305040 whole genome shotgun sequence.</title>
        <authorList>
            <person name="Kashiwa T."/>
            <person name="Suzuki T."/>
        </authorList>
    </citation>
    <scope>NUCLEOTIDE SEQUENCE [LARGE SCALE GENOMIC DNA]</scope>
    <source>
        <strain evidence="2 3">MAFF 305040</strain>
    </source>
</reference>
<sequence length="430" mass="47803">MPFWLSQASATTPFCGEQGSFGDQSDKDGHTHTTESQGELQDSALSYNTSAVGRTSQLGLDSSGLQSGQEAATTDDIAQQLCRQFAHLLRNRQEVADARLEAQQALQRSNALRHLFCESQHKLMSYIRDKAPGNEFDKDQFLSLCNTAITDSNAADAQAITASVVQGKLSSLEYGLRELEATSLQQLKSLLIRTGAWANAQLESECLQKDLPKISQQSPSPIIEPLLKSYYARAGQVGLLGEEMADLDTEYQQALSLRTLKSDQGNPPSEPETHYEQEYKSSRAAIEKRLGDAITAAEDAKRQCVLADLEPDPFLSDTSFDDFRLPEPLLITPAHEEQNVHGHSETPNLDNSESANADRKQAMVLQWASQIPAVDEECTVPLVTKEEVDAINRIELEKWPFQHVQRPRRHSSESHLRWKGNESQKELNDI</sequence>
<dbReference type="RefSeq" id="XP_044660013.1">
    <property type="nucleotide sequence ID" value="XM_044804078.1"/>
</dbReference>
<evidence type="ECO:0000313" key="2">
    <source>
        <dbReference type="EMBL" id="GIZ45526.1"/>
    </source>
</evidence>
<evidence type="ECO:0000256" key="1">
    <source>
        <dbReference type="SAM" id="MobiDB-lite"/>
    </source>
</evidence>
<name>A0A9P3FFJ8_9PEZI</name>
<dbReference type="OrthoDB" id="3650368at2759"/>
<keyword evidence="3" id="KW-1185">Reference proteome</keyword>
<feature type="region of interest" description="Disordered" evidence="1">
    <location>
        <begin position="402"/>
        <end position="430"/>
    </location>
</feature>
<feature type="compositionally biased region" description="Basic and acidic residues" evidence="1">
    <location>
        <begin position="24"/>
        <end position="33"/>
    </location>
</feature>
<organism evidence="2 3">
    <name type="scientific">Cercospora kikuchii</name>
    <dbReference type="NCBI Taxonomy" id="84275"/>
    <lineage>
        <taxon>Eukaryota</taxon>
        <taxon>Fungi</taxon>
        <taxon>Dikarya</taxon>
        <taxon>Ascomycota</taxon>
        <taxon>Pezizomycotina</taxon>
        <taxon>Dothideomycetes</taxon>
        <taxon>Dothideomycetidae</taxon>
        <taxon>Mycosphaerellales</taxon>
        <taxon>Mycosphaerellaceae</taxon>
        <taxon>Cercospora</taxon>
    </lineage>
</organism>
<proteinExistence type="predicted"/>
<feature type="compositionally biased region" description="Basic and acidic residues" evidence="1">
    <location>
        <begin position="410"/>
        <end position="430"/>
    </location>
</feature>
<dbReference type="EMBL" id="BOLY01000005">
    <property type="protein sequence ID" value="GIZ45526.1"/>
    <property type="molecule type" value="Genomic_DNA"/>
</dbReference>
<gene>
    <name evidence="2" type="ORF">CKM354_000868800</name>
</gene>
<feature type="region of interest" description="Disordered" evidence="1">
    <location>
        <begin position="14"/>
        <end position="40"/>
    </location>
</feature>
<dbReference type="GeneID" id="68294263"/>
<dbReference type="Proteomes" id="UP000825890">
    <property type="component" value="Unassembled WGS sequence"/>
</dbReference>
<feature type="region of interest" description="Disordered" evidence="1">
    <location>
        <begin position="259"/>
        <end position="279"/>
    </location>
</feature>
<accession>A0A9P3FFJ8</accession>
<evidence type="ECO:0000313" key="3">
    <source>
        <dbReference type="Proteomes" id="UP000825890"/>
    </source>
</evidence>
<dbReference type="AlphaFoldDB" id="A0A9P3FFJ8"/>
<protein>
    <submittedName>
        <fullName evidence="2">Uncharacterized protein</fullName>
    </submittedName>
</protein>